<dbReference type="InterPro" id="IPR018060">
    <property type="entry name" value="HTH_AraC"/>
</dbReference>
<evidence type="ECO:0000256" key="3">
    <source>
        <dbReference type="ARBA" id="ARBA00023163"/>
    </source>
</evidence>
<evidence type="ECO:0000256" key="1">
    <source>
        <dbReference type="ARBA" id="ARBA00023015"/>
    </source>
</evidence>
<evidence type="ECO:0000313" key="5">
    <source>
        <dbReference type="EMBL" id="TPE59753.1"/>
    </source>
</evidence>
<keyword evidence="1" id="KW-0805">Transcription regulation</keyword>
<evidence type="ECO:0000259" key="4">
    <source>
        <dbReference type="PROSITE" id="PS01124"/>
    </source>
</evidence>
<reference evidence="5 6" key="1">
    <citation type="submission" date="2019-06" db="EMBL/GenBank/DDBJ databases">
        <authorList>
            <person name="Lee I."/>
            <person name="Jang G.I."/>
            <person name="Hwang C.Y."/>
        </authorList>
    </citation>
    <scope>NUCLEOTIDE SEQUENCE [LARGE SCALE GENOMIC DNA]</scope>
    <source>
        <strain evidence="5 6">PAMC 28131</strain>
    </source>
</reference>
<dbReference type="InterPro" id="IPR009057">
    <property type="entry name" value="Homeodomain-like_sf"/>
</dbReference>
<proteinExistence type="predicted"/>
<dbReference type="SUPFAM" id="SSF46689">
    <property type="entry name" value="Homeodomain-like"/>
    <property type="match status" value="2"/>
</dbReference>
<dbReference type="PROSITE" id="PS00041">
    <property type="entry name" value="HTH_ARAC_FAMILY_1"/>
    <property type="match status" value="1"/>
</dbReference>
<gene>
    <name evidence="5" type="ORF">FJQ54_12505</name>
</gene>
<accession>A0A501XHI2</accession>
<keyword evidence="6" id="KW-1185">Reference proteome</keyword>
<dbReference type="Proteomes" id="UP000319897">
    <property type="component" value="Unassembled WGS sequence"/>
</dbReference>
<dbReference type="GO" id="GO:0003700">
    <property type="term" value="F:DNA-binding transcription factor activity"/>
    <property type="evidence" value="ECO:0007669"/>
    <property type="project" value="InterPro"/>
</dbReference>
<comment type="caution">
    <text evidence="5">The sequence shown here is derived from an EMBL/GenBank/DDBJ whole genome shotgun (WGS) entry which is preliminary data.</text>
</comment>
<dbReference type="InterPro" id="IPR018062">
    <property type="entry name" value="HTH_AraC-typ_CS"/>
</dbReference>
<name>A0A501XHI2_9SPHN</name>
<protein>
    <submittedName>
        <fullName evidence="5">Helix-turn-helix transcriptional regulator</fullName>
    </submittedName>
</protein>
<dbReference type="InterPro" id="IPR050204">
    <property type="entry name" value="AraC_XylS_family_regulators"/>
</dbReference>
<evidence type="ECO:0000256" key="2">
    <source>
        <dbReference type="ARBA" id="ARBA00023125"/>
    </source>
</evidence>
<dbReference type="GO" id="GO:0043565">
    <property type="term" value="F:sequence-specific DNA binding"/>
    <property type="evidence" value="ECO:0007669"/>
    <property type="project" value="InterPro"/>
</dbReference>
<dbReference type="AlphaFoldDB" id="A0A501XHI2"/>
<feature type="domain" description="HTH araC/xylS-type" evidence="4">
    <location>
        <begin position="195"/>
        <end position="293"/>
    </location>
</feature>
<evidence type="ECO:0000313" key="6">
    <source>
        <dbReference type="Proteomes" id="UP000319897"/>
    </source>
</evidence>
<organism evidence="5 6">
    <name type="scientific">Sandaracinobacter neustonicus</name>
    <dbReference type="NCBI Taxonomy" id="1715348"/>
    <lineage>
        <taxon>Bacteria</taxon>
        <taxon>Pseudomonadati</taxon>
        <taxon>Pseudomonadota</taxon>
        <taxon>Alphaproteobacteria</taxon>
        <taxon>Sphingomonadales</taxon>
        <taxon>Sphingosinicellaceae</taxon>
        <taxon>Sandaracinobacter</taxon>
    </lineage>
</organism>
<dbReference type="PANTHER" id="PTHR46796">
    <property type="entry name" value="HTH-TYPE TRANSCRIPTIONAL ACTIVATOR RHAS-RELATED"/>
    <property type="match status" value="1"/>
</dbReference>
<sequence length="309" mass="34050">MPCHPPRLIDFATEGCSPLFERTHRLSRGAIHIARGALTPNPGRRLGAPQLTAVVHEGEPFEMEWREPDTGRLQTALIRTGAVHVNPGDRPFYQRWTGQPRIMVIAFGSDFVEQIGASFGGKTGADIGTVIGRRDAEVEAIAARLRRELADDSEAAQLLAEGLATALLVHLFRTYRRTPNPGTPLKGRMEPRKLADVLDYIDDHLTEKITLDALAAVAGLSPNHFNVSFRTTTGAPPIKFVIRRRLERAMDFLATTDRPISDIAYGLGFPSHGHLSTHFKRVVGIAPSRFRSDWRSKRGGGASGEFHAR</sequence>
<dbReference type="PROSITE" id="PS01124">
    <property type="entry name" value="HTH_ARAC_FAMILY_2"/>
    <property type="match status" value="1"/>
</dbReference>
<dbReference type="Pfam" id="PF12833">
    <property type="entry name" value="HTH_18"/>
    <property type="match status" value="1"/>
</dbReference>
<keyword evidence="2" id="KW-0238">DNA-binding</keyword>
<dbReference type="Gene3D" id="1.10.10.60">
    <property type="entry name" value="Homeodomain-like"/>
    <property type="match status" value="2"/>
</dbReference>
<dbReference type="OrthoDB" id="110167at2"/>
<dbReference type="EMBL" id="VFSU01000029">
    <property type="protein sequence ID" value="TPE59753.1"/>
    <property type="molecule type" value="Genomic_DNA"/>
</dbReference>
<keyword evidence="3" id="KW-0804">Transcription</keyword>
<dbReference type="SMART" id="SM00342">
    <property type="entry name" value="HTH_ARAC"/>
    <property type="match status" value="1"/>
</dbReference>